<protein>
    <submittedName>
        <fullName evidence="1">Uncharacterized protein</fullName>
    </submittedName>
</protein>
<organism evidence="1">
    <name type="scientific">Arundo donax</name>
    <name type="common">Giant reed</name>
    <name type="synonym">Donax arundinaceus</name>
    <dbReference type="NCBI Taxonomy" id="35708"/>
    <lineage>
        <taxon>Eukaryota</taxon>
        <taxon>Viridiplantae</taxon>
        <taxon>Streptophyta</taxon>
        <taxon>Embryophyta</taxon>
        <taxon>Tracheophyta</taxon>
        <taxon>Spermatophyta</taxon>
        <taxon>Magnoliopsida</taxon>
        <taxon>Liliopsida</taxon>
        <taxon>Poales</taxon>
        <taxon>Poaceae</taxon>
        <taxon>PACMAD clade</taxon>
        <taxon>Arundinoideae</taxon>
        <taxon>Arundineae</taxon>
        <taxon>Arundo</taxon>
    </lineage>
</organism>
<dbReference type="AlphaFoldDB" id="A0A0A9H889"/>
<proteinExistence type="predicted"/>
<reference evidence="1" key="1">
    <citation type="submission" date="2014-09" db="EMBL/GenBank/DDBJ databases">
        <authorList>
            <person name="Magalhaes I.L.F."/>
            <person name="Oliveira U."/>
            <person name="Santos F.R."/>
            <person name="Vidigal T.H.D.A."/>
            <person name="Brescovit A.D."/>
            <person name="Santos A.J."/>
        </authorList>
    </citation>
    <scope>NUCLEOTIDE SEQUENCE</scope>
    <source>
        <tissue evidence="1">Shoot tissue taken approximately 20 cm above the soil surface</tissue>
    </source>
</reference>
<dbReference type="EMBL" id="GBRH01164924">
    <property type="protein sequence ID" value="JAE32972.1"/>
    <property type="molecule type" value="Transcribed_RNA"/>
</dbReference>
<accession>A0A0A9H889</accession>
<name>A0A0A9H889_ARUDO</name>
<reference evidence="1" key="2">
    <citation type="journal article" date="2015" name="Data Brief">
        <title>Shoot transcriptome of the giant reed, Arundo donax.</title>
        <authorList>
            <person name="Barrero R.A."/>
            <person name="Guerrero F.D."/>
            <person name="Moolhuijzen P."/>
            <person name="Goolsby J.A."/>
            <person name="Tidwell J."/>
            <person name="Bellgard S.E."/>
            <person name="Bellgard M.I."/>
        </authorList>
    </citation>
    <scope>NUCLEOTIDE SEQUENCE</scope>
    <source>
        <tissue evidence="1">Shoot tissue taken approximately 20 cm above the soil surface</tissue>
    </source>
</reference>
<evidence type="ECO:0000313" key="1">
    <source>
        <dbReference type="EMBL" id="JAE32972.1"/>
    </source>
</evidence>
<sequence>MNYFHFLCSFDVCLINPGFDTLLERSQFKILAILAVPRLDLSPWGFGILNLC</sequence>